<dbReference type="Proteomes" id="UP000287651">
    <property type="component" value="Unassembled WGS sequence"/>
</dbReference>
<accession>A0A426YCR4</accession>
<dbReference type="EMBL" id="AMZH03013319">
    <property type="protein sequence ID" value="RRT49486.1"/>
    <property type="molecule type" value="Genomic_DNA"/>
</dbReference>
<protein>
    <submittedName>
        <fullName evidence="2">Uncharacterized protein</fullName>
    </submittedName>
</protein>
<sequence length="188" mass="20187">MSQLSSILSQARSKNAASSSSSEQNTGECSPDGSSSSLDEKAIIALEVMLREHDKDSVITQSFLPNVRSRYHISTEYDLHVLDTDQRPFDLFSNGFSLPVDTFEVGLRLSLHPLVVGGHHGLANCSGSQLRPRPPTRRRLDDARASTRGRPAVGCPQGLPPIEATARRRPPTGSTDCRAPAGAAVARG</sequence>
<dbReference type="AlphaFoldDB" id="A0A426YCR4"/>
<evidence type="ECO:0000313" key="2">
    <source>
        <dbReference type="EMBL" id="RRT49486.1"/>
    </source>
</evidence>
<feature type="compositionally biased region" description="Low complexity" evidence="1">
    <location>
        <begin position="9"/>
        <end position="22"/>
    </location>
</feature>
<comment type="caution">
    <text evidence="2">The sequence shown here is derived from an EMBL/GenBank/DDBJ whole genome shotgun (WGS) entry which is preliminary data.</text>
</comment>
<evidence type="ECO:0000256" key="1">
    <source>
        <dbReference type="SAM" id="MobiDB-lite"/>
    </source>
</evidence>
<feature type="region of interest" description="Disordered" evidence="1">
    <location>
        <begin position="126"/>
        <end position="188"/>
    </location>
</feature>
<evidence type="ECO:0000313" key="3">
    <source>
        <dbReference type="Proteomes" id="UP000287651"/>
    </source>
</evidence>
<reference evidence="2 3" key="1">
    <citation type="journal article" date="2014" name="Agronomy (Basel)">
        <title>A Draft Genome Sequence for Ensete ventricosum, the Drought-Tolerant Tree Against Hunger.</title>
        <authorList>
            <person name="Harrison J."/>
            <person name="Moore K.A."/>
            <person name="Paszkiewicz K."/>
            <person name="Jones T."/>
            <person name="Grant M."/>
            <person name="Ambacheew D."/>
            <person name="Muzemil S."/>
            <person name="Studholme D.J."/>
        </authorList>
    </citation>
    <scope>NUCLEOTIDE SEQUENCE [LARGE SCALE GENOMIC DNA]</scope>
</reference>
<feature type="compositionally biased region" description="Polar residues" evidence="1">
    <location>
        <begin position="23"/>
        <end position="36"/>
    </location>
</feature>
<gene>
    <name evidence="2" type="ORF">B296_00022275</name>
</gene>
<organism evidence="2 3">
    <name type="scientific">Ensete ventricosum</name>
    <name type="common">Abyssinian banana</name>
    <name type="synonym">Musa ensete</name>
    <dbReference type="NCBI Taxonomy" id="4639"/>
    <lineage>
        <taxon>Eukaryota</taxon>
        <taxon>Viridiplantae</taxon>
        <taxon>Streptophyta</taxon>
        <taxon>Embryophyta</taxon>
        <taxon>Tracheophyta</taxon>
        <taxon>Spermatophyta</taxon>
        <taxon>Magnoliopsida</taxon>
        <taxon>Liliopsida</taxon>
        <taxon>Zingiberales</taxon>
        <taxon>Musaceae</taxon>
        <taxon>Ensete</taxon>
    </lineage>
</organism>
<proteinExistence type="predicted"/>
<feature type="region of interest" description="Disordered" evidence="1">
    <location>
        <begin position="1"/>
        <end position="36"/>
    </location>
</feature>
<name>A0A426YCR4_ENSVE</name>